<dbReference type="EMBL" id="JAUSWA010000001">
    <property type="protein sequence ID" value="MDQ0491994.1"/>
    <property type="molecule type" value="Genomic_DNA"/>
</dbReference>
<organism evidence="1 2">
    <name type="scientific">Paenibacillus brasilensis</name>
    <dbReference type="NCBI Taxonomy" id="128574"/>
    <lineage>
        <taxon>Bacteria</taxon>
        <taxon>Bacillati</taxon>
        <taxon>Bacillota</taxon>
        <taxon>Bacilli</taxon>
        <taxon>Bacillales</taxon>
        <taxon>Paenibacillaceae</taxon>
        <taxon>Paenibacillus</taxon>
    </lineage>
</organism>
<name>A0ABU0KV73_9BACL</name>
<dbReference type="Proteomes" id="UP001242811">
    <property type="component" value="Unassembled WGS sequence"/>
</dbReference>
<evidence type="ECO:0000313" key="1">
    <source>
        <dbReference type="EMBL" id="MDQ0491994.1"/>
    </source>
</evidence>
<accession>A0ABU0KV73</accession>
<evidence type="ECO:0000313" key="2">
    <source>
        <dbReference type="Proteomes" id="UP001242811"/>
    </source>
</evidence>
<proteinExistence type="predicted"/>
<gene>
    <name evidence="1" type="ORF">QOZ95_000141</name>
</gene>
<comment type="caution">
    <text evidence="1">The sequence shown here is derived from an EMBL/GenBank/DDBJ whole genome shotgun (WGS) entry which is preliminary data.</text>
</comment>
<sequence length="379" mass="44238">MTVQWRGDGTMNLADMLTFADIVHLNRIAVYYDCDCKPNSKHELIQGILTKLGSSSFFETQVRELRLSEIRFLNALLFDDRPYFSMEELIAIAKQSVDGDVNNGERPRDIVTRLRSSGWLFNGSTHSTRYLYQIPLDMKERFRRVMVRDLQNGMSRVSEPSSYREEGHLLAEDLRLFLQYMGEHEVPLNPEGAWYRRNQQQLMEHLHIAEPLLGKGGWRFGYGSSFKFYPDRMALLYDYARHSRYIEEKGDRVVLTAKGEAQREHAIEDEMMQLFRFWLRLYKGAVPNLLSLVYWIGECARPWTSSESLFVHIGPLIRPFYYDTPRSVFDQRILRMMLHLGMLRQGEDPIKPSVQMTAWGLKLAGDCRIGRNGPGIRLH</sequence>
<reference evidence="1 2" key="1">
    <citation type="submission" date="2023-07" db="EMBL/GenBank/DDBJ databases">
        <title>Genomic Encyclopedia of Type Strains, Phase IV (KMG-IV): sequencing the most valuable type-strain genomes for metagenomic binning, comparative biology and taxonomic classification.</title>
        <authorList>
            <person name="Goeker M."/>
        </authorList>
    </citation>
    <scope>NUCLEOTIDE SEQUENCE [LARGE SCALE GENOMIC DNA]</scope>
    <source>
        <strain evidence="1 2">DSM 14914</strain>
    </source>
</reference>
<keyword evidence="2" id="KW-1185">Reference proteome</keyword>
<protein>
    <submittedName>
        <fullName evidence="1">Uncharacterized protein</fullName>
    </submittedName>
</protein>